<evidence type="ECO:0000256" key="1">
    <source>
        <dbReference type="SAM" id="Coils"/>
    </source>
</evidence>
<feature type="transmembrane region" description="Helical" evidence="2">
    <location>
        <begin position="49"/>
        <end position="67"/>
    </location>
</feature>
<comment type="caution">
    <text evidence="4">The sequence shown here is derived from an EMBL/GenBank/DDBJ whole genome shotgun (WGS) entry which is preliminary data.</text>
</comment>
<keyword evidence="2" id="KW-0472">Membrane</keyword>
<accession>A0ABV8SZZ3</accession>
<keyword evidence="2" id="KW-1133">Transmembrane helix</keyword>
<dbReference type="PANTHER" id="PTHR30386">
    <property type="entry name" value="MEMBRANE FUSION SUBUNIT OF EMRAB-TOLC MULTIDRUG EFFLUX PUMP"/>
    <property type="match status" value="1"/>
</dbReference>
<keyword evidence="1" id="KW-0175">Coiled coil</keyword>
<dbReference type="InterPro" id="IPR050739">
    <property type="entry name" value="MFP"/>
</dbReference>
<dbReference type="RefSeq" id="WP_380603307.1">
    <property type="nucleotide sequence ID" value="NZ_JBHSDU010000015.1"/>
</dbReference>
<proteinExistence type="predicted"/>
<keyword evidence="5" id="KW-1185">Reference proteome</keyword>
<organism evidence="4 5">
    <name type="scientific">Steroidobacter flavus</name>
    <dbReference type="NCBI Taxonomy" id="1842136"/>
    <lineage>
        <taxon>Bacteria</taxon>
        <taxon>Pseudomonadati</taxon>
        <taxon>Pseudomonadota</taxon>
        <taxon>Gammaproteobacteria</taxon>
        <taxon>Steroidobacterales</taxon>
        <taxon>Steroidobacteraceae</taxon>
        <taxon>Steroidobacter</taxon>
    </lineage>
</organism>
<reference evidence="5" key="1">
    <citation type="journal article" date="2019" name="Int. J. Syst. Evol. Microbiol.">
        <title>The Global Catalogue of Microorganisms (GCM) 10K type strain sequencing project: providing services to taxonomists for standard genome sequencing and annotation.</title>
        <authorList>
            <consortium name="The Broad Institute Genomics Platform"/>
            <consortium name="The Broad Institute Genome Sequencing Center for Infectious Disease"/>
            <person name="Wu L."/>
            <person name="Ma J."/>
        </authorList>
    </citation>
    <scope>NUCLEOTIDE SEQUENCE [LARGE SCALE GENOMIC DNA]</scope>
    <source>
        <strain evidence="5">CGMCC 1.10759</strain>
    </source>
</reference>
<dbReference type="Proteomes" id="UP001595904">
    <property type="component" value="Unassembled WGS sequence"/>
</dbReference>
<sequence length="438" mass="48592">MLPLKPTNTAELDAAPSAVPQLFRSEALVQRETQWLGTVLLEPARSDRAIIVVTVLILVAVLGLLFFGEFTSKARVEGWLVPQQGLVRVFAPQPGIVTALYVHEGAQVHKGERLLKLSGELQSARLGATQAEIVRRLSELRDSLLEERRQHERLLAQRQRTYADRLSALKLEVEQVERDIGTMQARVQLSVRDANLHRKLRAEGFISEQQLHTLEGDRLEQETRLGALRRQRIELKREQLTLEGELKDLPVKIGADITAIQRNIFEAEQELAQAESRREIVVTAPQDGTVTTMLVDDGGQATPATPLLSIVPAGTTLEAHLYGPSRAIGFVHPGQKVLLRYQAYPYQKFGHYEGVAISISQSAVSPGELPTQLTGVIGSANTAPVYRIKVQLASQTVTAYGKAIPLQPGMQLDADIALDRRRLYEWMLDPLYTVTGRP</sequence>
<dbReference type="PRINTS" id="PR01490">
    <property type="entry name" value="RTXTOXIND"/>
</dbReference>
<dbReference type="InterPro" id="IPR058982">
    <property type="entry name" value="Beta-barrel_AprE"/>
</dbReference>
<feature type="domain" description="AprE-like beta-barrel" evidence="3">
    <location>
        <begin position="325"/>
        <end position="417"/>
    </location>
</feature>
<dbReference type="Gene3D" id="2.40.50.100">
    <property type="match status" value="1"/>
</dbReference>
<evidence type="ECO:0000256" key="2">
    <source>
        <dbReference type="SAM" id="Phobius"/>
    </source>
</evidence>
<evidence type="ECO:0000313" key="4">
    <source>
        <dbReference type="EMBL" id="MFC4313206.1"/>
    </source>
</evidence>
<keyword evidence="2" id="KW-0812">Transmembrane</keyword>
<evidence type="ECO:0000259" key="3">
    <source>
        <dbReference type="Pfam" id="PF26002"/>
    </source>
</evidence>
<dbReference type="PANTHER" id="PTHR30386:SF28">
    <property type="entry name" value="EXPORTED PROTEIN"/>
    <property type="match status" value="1"/>
</dbReference>
<dbReference type="EMBL" id="JBHSDU010000015">
    <property type="protein sequence ID" value="MFC4313206.1"/>
    <property type="molecule type" value="Genomic_DNA"/>
</dbReference>
<feature type="coiled-coil region" evidence="1">
    <location>
        <begin position="218"/>
        <end position="277"/>
    </location>
</feature>
<dbReference type="Gene3D" id="2.40.30.170">
    <property type="match status" value="1"/>
</dbReference>
<evidence type="ECO:0000313" key="5">
    <source>
        <dbReference type="Proteomes" id="UP001595904"/>
    </source>
</evidence>
<gene>
    <name evidence="4" type="ORF">ACFPN2_29275</name>
</gene>
<name>A0ABV8SZZ3_9GAMM</name>
<dbReference type="Pfam" id="PF26002">
    <property type="entry name" value="Beta-barrel_AprE"/>
    <property type="match status" value="1"/>
</dbReference>
<feature type="coiled-coil region" evidence="1">
    <location>
        <begin position="134"/>
        <end position="186"/>
    </location>
</feature>
<protein>
    <submittedName>
        <fullName evidence="4">HlyD family secretion protein</fullName>
    </submittedName>
</protein>